<name>A0A7Z1DTN0_9GAMM</name>
<gene>
    <name evidence="1" type="ORF">B9Q17_02490</name>
</gene>
<sequence>MGINNNGLDNTRCYVTLKMTAYKGLSLQDNCTEFRDSSGPPFPEISKAMDGLREAPMDGLVAVSGKGGPDGSYNKAEVAW</sequence>
<dbReference type="Proteomes" id="UP000216984">
    <property type="component" value="Unassembled WGS sequence"/>
</dbReference>
<accession>A0A7Z1DTN0</accession>
<reference evidence="1 2" key="1">
    <citation type="submission" date="2017-06" db="EMBL/GenBank/DDBJ databases">
        <title>Draft genome sequence of the halophilic bacterium Marinobacter vinifirmus FB1.</title>
        <authorList>
            <person name="Stepanov V.G."/>
            <person name="Roberts D.J."/>
            <person name="Fox G.E."/>
        </authorList>
    </citation>
    <scope>NUCLEOTIDE SEQUENCE [LARGE SCALE GENOMIC DNA]</scope>
    <source>
        <strain evidence="1 2">FB1</strain>
    </source>
</reference>
<dbReference type="AlphaFoldDB" id="A0A7Z1DTN0"/>
<protein>
    <submittedName>
        <fullName evidence="1">Uncharacterized protein</fullName>
    </submittedName>
</protein>
<comment type="caution">
    <text evidence="1">The sequence shown here is derived from an EMBL/GenBank/DDBJ whole genome shotgun (WGS) entry which is preliminary data.</text>
</comment>
<keyword evidence="2" id="KW-1185">Reference proteome</keyword>
<evidence type="ECO:0000313" key="1">
    <source>
        <dbReference type="EMBL" id="OZC35733.1"/>
    </source>
</evidence>
<proteinExistence type="predicted"/>
<evidence type="ECO:0000313" key="2">
    <source>
        <dbReference type="Proteomes" id="UP000216984"/>
    </source>
</evidence>
<dbReference type="EMBL" id="NEFY01000008">
    <property type="protein sequence ID" value="OZC35733.1"/>
    <property type="molecule type" value="Genomic_DNA"/>
</dbReference>
<organism evidence="1 2">
    <name type="scientific">Marinobacter vinifirmus</name>
    <dbReference type="NCBI Taxonomy" id="355591"/>
    <lineage>
        <taxon>Bacteria</taxon>
        <taxon>Pseudomonadati</taxon>
        <taxon>Pseudomonadota</taxon>
        <taxon>Gammaproteobacteria</taxon>
        <taxon>Pseudomonadales</taxon>
        <taxon>Marinobacteraceae</taxon>
        <taxon>Marinobacter</taxon>
    </lineage>
</organism>